<organism evidence="1 2">
    <name type="scientific">Herbaspirillum lusitanum</name>
    <dbReference type="NCBI Taxonomy" id="213312"/>
    <lineage>
        <taxon>Bacteria</taxon>
        <taxon>Pseudomonadati</taxon>
        <taxon>Pseudomonadota</taxon>
        <taxon>Betaproteobacteria</taxon>
        <taxon>Burkholderiales</taxon>
        <taxon>Oxalobacteraceae</taxon>
        <taxon>Herbaspirillum</taxon>
    </lineage>
</organism>
<reference evidence="1 2" key="1">
    <citation type="journal article" date="2024" name="Chem. Sci.">
        <title>Discovery of megapolipeptins by genome mining of a Burkholderiales bacteria collection.</title>
        <authorList>
            <person name="Paulo B.S."/>
            <person name="Recchia M.J.J."/>
            <person name="Lee S."/>
            <person name="Fergusson C.H."/>
            <person name="Romanowski S.B."/>
            <person name="Hernandez A."/>
            <person name="Krull N."/>
            <person name="Liu D.Y."/>
            <person name="Cavanagh H."/>
            <person name="Bos A."/>
            <person name="Gray C.A."/>
            <person name="Murphy B.T."/>
            <person name="Linington R.G."/>
            <person name="Eustaquio A.S."/>
        </authorList>
    </citation>
    <scope>NUCLEOTIDE SEQUENCE [LARGE SCALE GENOMIC DNA]</scope>
    <source>
        <strain evidence="1 2">RL21-008-BIB-A</strain>
    </source>
</reference>
<dbReference type="EMBL" id="JAQQFM010000007">
    <property type="protein sequence ID" value="MFL9926143.1"/>
    <property type="molecule type" value="Genomic_DNA"/>
</dbReference>
<accession>A0ABW9AED3</accession>
<gene>
    <name evidence="1" type="ORF">PQR62_17840</name>
</gene>
<proteinExistence type="predicted"/>
<comment type="caution">
    <text evidence="1">The sequence shown here is derived from an EMBL/GenBank/DDBJ whole genome shotgun (WGS) entry which is preliminary data.</text>
</comment>
<evidence type="ECO:0000313" key="1">
    <source>
        <dbReference type="EMBL" id="MFL9926143.1"/>
    </source>
</evidence>
<dbReference type="Proteomes" id="UP001629246">
    <property type="component" value="Unassembled WGS sequence"/>
</dbReference>
<evidence type="ECO:0000313" key="2">
    <source>
        <dbReference type="Proteomes" id="UP001629246"/>
    </source>
</evidence>
<name>A0ABW9AED3_9BURK</name>
<protein>
    <submittedName>
        <fullName evidence="1">Cobalt transporter</fullName>
    </submittedName>
</protein>
<dbReference type="RefSeq" id="WP_408159335.1">
    <property type="nucleotide sequence ID" value="NZ_JAQQFM010000007.1"/>
</dbReference>
<keyword evidence="2" id="KW-1185">Reference proteome</keyword>
<sequence>MQLSWAAVASYCQNESSQASYHFGHHEHQDAAKSVSAAATLDTLDSADNSKAPDNAKADVECGLCHVSCYKSVCSYPQLKAPAEFQPALHLPLPSTFSSHIADGPEKPNWQLAA</sequence>